<dbReference type="PANTHER" id="PTHR10996">
    <property type="entry name" value="2-HYDROXYACID DEHYDROGENASE-RELATED"/>
    <property type="match status" value="1"/>
</dbReference>
<dbReference type="Proteomes" id="UP001218362">
    <property type="component" value="Chromosome"/>
</dbReference>
<dbReference type="EMBL" id="CP119316">
    <property type="protein sequence ID" value="WEK46372.1"/>
    <property type="molecule type" value="Genomic_DNA"/>
</dbReference>
<gene>
    <name evidence="6" type="ORF">P0Y56_15365</name>
</gene>
<evidence type="ECO:0000313" key="6">
    <source>
        <dbReference type="EMBL" id="WEK46372.1"/>
    </source>
</evidence>
<dbReference type="InterPro" id="IPR050223">
    <property type="entry name" value="D-isomer_2-hydroxyacid_DH"/>
</dbReference>
<dbReference type="GO" id="GO:0005829">
    <property type="term" value="C:cytosol"/>
    <property type="evidence" value="ECO:0007669"/>
    <property type="project" value="TreeGrafter"/>
</dbReference>
<feature type="domain" description="D-isomer specific 2-hydroxyacid dehydrogenase catalytic" evidence="4">
    <location>
        <begin position="43"/>
        <end position="305"/>
    </location>
</feature>
<dbReference type="Pfam" id="PF00389">
    <property type="entry name" value="2-Hacid_dh"/>
    <property type="match status" value="1"/>
</dbReference>
<dbReference type="GO" id="GO:0030267">
    <property type="term" value="F:glyoxylate reductase (NADPH) activity"/>
    <property type="evidence" value="ECO:0007669"/>
    <property type="project" value="TreeGrafter"/>
</dbReference>
<dbReference type="InterPro" id="IPR006139">
    <property type="entry name" value="D-isomer_2_OHA_DH_cat_dom"/>
</dbReference>
<dbReference type="GO" id="GO:0016618">
    <property type="term" value="F:hydroxypyruvate reductase [NAD(P)H] activity"/>
    <property type="evidence" value="ECO:0007669"/>
    <property type="project" value="TreeGrafter"/>
</dbReference>
<evidence type="ECO:0000256" key="3">
    <source>
        <dbReference type="RuleBase" id="RU003719"/>
    </source>
</evidence>
<keyword evidence="1 3" id="KW-0560">Oxidoreductase</keyword>
<protein>
    <submittedName>
        <fullName evidence="6">NAD(P)-dependent oxidoreductase</fullName>
    </submittedName>
</protein>
<evidence type="ECO:0000313" key="7">
    <source>
        <dbReference type="Proteomes" id="UP001218362"/>
    </source>
</evidence>
<dbReference type="SUPFAM" id="SSF51735">
    <property type="entry name" value="NAD(P)-binding Rossmann-fold domains"/>
    <property type="match status" value="1"/>
</dbReference>
<dbReference type="Gene3D" id="3.40.50.720">
    <property type="entry name" value="NAD(P)-binding Rossmann-like Domain"/>
    <property type="match status" value="2"/>
</dbReference>
<dbReference type="SUPFAM" id="SSF52283">
    <property type="entry name" value="Formate/glycerate dehydrogenase catalytic domain-like"/>
    <property type="match status" value="1"/>
</dbReference>
<dbReference type="AlphaFoldDB" id="A0AAJ6BMT5"/>
<dbReference type="GO" id="GO:0051287">
    <property type="term" value="F:NAD binding"/>
    <property type="evidence" value="ECO:0007669"/>
    <property type="project" value="InterPro"/>
</dbReference>
<keyword evidence="2" id="KW-0520">NAD</keyword>
<evidence type="ECO:0000256" key="1">
    <source>
        <dbReference type="ARBA" id="ARBA00023002"/>
    </source>
</evidence>
<dbReference type="KEGG" id="acob:P0Y56_15365"/>
<accession>A0AAJ6BMT5</accession>
<dbReference type="PANTHER" id="PTHR10996:SF178">
    <property type="entry name" value="2-HYDROXYACID DEHYDROGENASE YGL185C-RELATED"/>
    <property type="match status" value="1"/>
</dbReference>
<proteinExistence type="inferred from homology"/>
<evidence type="ECO:0000259" key="5">
    <source>
        <dbReference type="Pfam" id="PF02826"/>
    </source>
</evidence>
<name>A0AAJ6BMT5_9SPHN</name>
<dbReference type="InterPro" id="IPR036291">
    <property type="entry name" value="NAD(P)-bd_dom_sf"/>
</dbReference>
<comment type="similarity">
    <text evidence="3">Belongs to the D-isomer specific 2-hydroxyacid dehydrogenase family.</text>
</comment>
<dbReference type="InterPro" id="IPR006140">
    <property type="entry name" value="D-isomer_DH_NAD-bd"/>
</dbReference>
<evidence type="ECO:0000259" key="4">
    <source>
        <dbReference type="Pfam" id="PF00389"/>
    </source>
</evidence>
<sequence length="313" mass="33506">MKSPLLVPARFLIDRQSDWNDGDRLIGPDEIAGGLTPGECEAIEIMVTSGSTFDRALVEQLPNLGLVACFSTGIEAIETRLLSERGIQLTTAGGINAHDVADHALALFLARWHGIVEANDLVRSGGWTASNRTGLAQRRSLRGKNAGIVGLGRIGSEIAVRTKAHQMDVRWWGPREKPAVPFARAESLLDLARWADVLFLACAAIPENAQMIDADVIAAMGAEGLIINISRGILVDERALRAALANGSLGGASLDVFAAEPTDPADWAGVPNLVMSPHIAGHTREAGPAMFGALRENIRRYRAHQALLTPYFS</sequence>
<evidence type="ECO:0000256" key="2">
    <source>
        <dbReference type="ARBA" id="ARBA00023027"/>
    </source>
</evidence>
<organism evidence="6 7">
    <name type="scientific">Candidatus Andeanibacterium colombiense</name>
    <dbReference type="NCBI Taxonomy" id="3121345"/>
    <lineage>
        <taxon>Bacteria</taxon>
        <taxon>Pseudomonadati</taxon>
        <taxon>Pseudomonadota</taxon>
        <taxon>Alphaproteobacteria</taxon>
        <taxon>Sphingomonadales</taxon>
        <taxon>Sphingomonadaceae</taxon>
        <taxon>Candidatus Andeanibacterium</taxon>
    </lineage>
</organism>
<feature type="domain" description="D-isomer specific 2-hydroxyacid dehydrogenase NAD-binding" evidence="5">
    <location>
        <begin position="105"/>
        <end position="280"/>
    </location>
</feature>
<dbReference type="Pfam" id="PF02826">
    <property type="entry name" value="2-Hacid_dh_C"/>
    <property type="match status" value="1"/>
</dbReference>
<reference evidence="6" key="1">
    <citation type="submission" date="2023-03" db="EMBL/GenBank/DDBJ databases">
        <title>Andean soil-derived lignocellulolytic bacterial consortium as a source of novel taxa and putative plastic-active enzymes.</title>
        <authorList>
            <person name="Diaz-Garcia L."/>
            <person name="Chuvochina M."/>
            <person name="Feuerriegel G."/>
            <person name="Bunk B."/>
            <person name="Sproer C."/>
            <person name="Streit W.R."/>
            <person name="Rodriguez L.M."/>
            <person name="Overmann J."/>
            <person name="Jimenez D.J."/>
        </authorList>
    </citation>
    <scope>NUCLEOTIDE SEQUENCE</scope>
    <source>
        <strain evidence="6">MAG 26</strain>
    </source>
</reference>